<protein>
    <submittedName>
        <fullName evidence="2">Uncharacterized protein</fullName>
    </submittedName>
</protein>
<proteinExistence type="predicted"/>
<gene>
    <name evidence="2" type="ORF">SKAU_G00080400</name>
</gene>
<comment type="caution">
    <text evidence="2">The sequence shown here is derived from an EMBL/GenBank/DDBJ whole genome shotgun (WGS) entry which is preliminary data.</text>
</comment>
<name>A0A9Q1J4E9_SYNKA</name>
<evidence type="ECO:0000313" key="3">
    <source>
        <dbReference type="Proteomes" id="UP001152622"/>
    </source>
</evidence>
<dbReference type="AlphaFoldDB" id="A0A9Q1J4E9"/>
<sequence>MGDWIDSCDLNCLRARCYAAGTLGKKATSEIPGDPEKAASGSVSLAKLPSSDKKKENTYRGVVGLTLNTEKSSDLLGCTSAEICRE</sequence>
<evidence type="ECO:0000256" key="1">
    <source>
        <dbReference type="SAM" id="MobiDB-lite"/>
    </source>
</evidence>
<feature type="region of interest" description="Disordered" evidence="1">
    <location>
        <begin position="25"/>
        <end position="54"/>
    </location>
</feature>
<evidence type="ECO:0000313" key="2">
    <source>
        <dbReference type="EMBL" id="KAJ8368012.1"/>
    </source>
</evidence>
<dbReference type="Proteomes" id="UP001152622">
    <property type="component" value="Chromosome 3"/>
</dbReference>
<reference evidence="2" key="1">
    <citation type="journal article" date="2023" name="Science">
        <title>Genome structures resolve the early diversification of teleost fishes.</title>
        <authorList>
            <person name="Parey E."/>
            <person name="Louis A."/>
            <person name="Montfort J."/>
            <person name="Bouchez O."/>
            <person name="Roques C."/>
            <person name="Iampietro C."/>
            <person name="Lluch J."/>
            <person name="Castinel A."/>
            <person name="Donnadieu C."/>
            <person name="Desvignes T."/>
            <person name="Floi Bucao C."/>
            <person name="Jouanno E."/>
            <person name="Wen M."/>
            <person name="Mejri S."/>
            <person name="Dirks R."/>
            <person name="Jansen H."/>
            <person name="Henkel C."/>
            <person name="Chen W.J."/>
            <person name="Zahm M."/>
            <person name="Cabau C."/>
            <person name="Klopp C."/>
            <person name="Thompson A.W."/>
            <person name="Robinson-Rechavi M."/>
            <person name="Braasch I."/>
            <person name="Lecointre G."/>
            <person name="Bobe J."/>
            <person name="Postlethwait J.H."/>
            <person name="Berthelot C."/>
            <person name="Roest Crollius H."/>
            <person name="Guiguen Y."/>
        </authorList>
    </citation>
    <scope>NUCLEOTIDE SEQUENCE</scope>
    <source>
        <strain evidence="2">WJC10195</strain>
    </source>
</reference>
<dbReference type="EMBL" id="JAINUF010000003">
    <property type="protein sequence ID" value="KAJ8368012.1"/>
    <property type="molecule type" value="Genomic_DNA"/>
</dbReference>
<keyword evidence="3" id="KW-1185">Reference proteome</keyword>
<organism evidence="2 3">
    <name type="scientific">Synaphobranchus kaupii</name>
    <name type="common">Kaup's arrowtooth eel</name>
    <dbReference type="NCBI Taxonomy" id="118154"/>
    <lineage>
        <taxon>Eukaryota</taxon>
        <taxon>Metazoa</taxon>
        <taxon>Chordata</taxon>
        <taxon>Craniata</taxon>
        <taxon>Vertebrata</taxon>
        <taxon>Euteleostomi</taxon>
        <taxon>Actinopterygii</taxon>
        <taxon>Neopterygii</taxon>
        <taxon>Teleostei</taxon>
        <taxon>Anguilliformes</taxon>
        <taxon>Synaphobranchidae</taxon>
        <taxon>Synaphobranchus</taxon>
    </lineage>
</organism>
<accession>A0A9Q1J4E9</accession>